<protein>
    <submittedName>
        <fullName evidence="1">Uncharacterized protein</fullName>
    </submittedName>
</protein>
<dbReference type="Proteomes" id="UP000828390">
    <property type="component" value="Unassembled WGS sequence"/>
</dbReference>
<gene>
    <name evidence="1" type="ORF">DPMN_016021</name>
</gene>
<dbReference type="AlphaFoldDB" id="A0A9D4NCN0"/>
<proteinExistence type="predicted"/>
<reference evidence="1" key="2">
    <citation type="submission" date="2020-11" db="EMBL/GenBank/DDBJ databases">
        <authorList>
            <person name="McCartney M.A."/>
            <person name="Auch B."/>
            <person name="Kono T."/>
            <person name="Mallez S."/>
            <person name="Becker A."/>
            <person name="Gohl D.M."/>
            <person name="Silverstein K.A.T."/>
            <person name="Koren S."/>
            <person name="Bechman K.B."/>
            <person name="Herman A."/>
            <person name="Abrahante J.E."/>
            <person name="Garbe J."/>
        </authorList>
    </citation>
    <scope>NUCLEOTIDE SEQUENCE</scope>
    <source>
        <strain evidence="1">Duluth1</strain>
        <tissue evidence="1">Whole animal</tissue>
    </source>
</reference>
<comment type="caution">
    <text evidence="1">The sequence shown here is derived from an EMBL/GenBank/DDBJ whole genome shotgun (WGS) entry which is preliminary data.</text>
</comment>
<organism evidence="1 2">
    <name type="scientific">Dreissena polymorpha</name>
    <name type="common">Zebra mussel</name>
    <name type="synonym">Mytilus polymorpha</name>
    <dbReference type="NCBI Taxonomy" id="45954"/>
    <lineage>
        <taxon>Eukaryota</taxon>
        <taxon>Metazoa</taxon>
        <taxon>Spiralia</taxon>
        <taxon>Lophotrochozoa</taxon>
        <taxon>Mollusca</taxon>
        <taxon>Bivalvia</taxon>
        <taxon>Autobranchia</taxon>
        <taxon>Heteroconchia</taxon>
        <taxon>Euheterodonta</taxon>
        <taxon>Imparidentia</taxon>
        <taxon>Neoheterodontei</taxon>
        <taxon>Myida</taxon>
        <taxon>Dreissenoidea</taxon>
        <taxon>Dreissenidae</taxon>
        <taxon>Dreissena</taxon>
    </lineage>
</organism>
<reference evidence="1" key="1">
    <citation type="journal article" date="2019" name="bioRxiv">
        <title>The Genome of the Zebra Mussel, Dreissena polymorpha: A Resource for Invasive Species Research.</title>
        <authorList>
            <person name="McCartney M.A."/>
            <person name="Auch B."/>
            <person name="Kono T."/>
            <person name="Mallez S."/>
            <person name="Zhang Y."/>
            <person name="Obille A."/>
            <person name="Becker A."/>
            <person name="Abrahante J.E."/>
            <person name="Garbe J."/>
            <person name="Badalamenti J.P."/>
            <person name="Herman A."/>
            <person name="Mangelson H."/>
            <person name="Liachko I."/>
            <person name="Sullivan S."/>
            <person name="Sone E.D."/>
            <person name="Koren S."/>
            <person name="Silverstein K.A.T."/>
            <person name="Beckman K.B."/>
            <person name="Gohl D.M."/>
        </authorList>
    </citation>
    <scope>NUCLEOTIDE SEQUENCE</scope>
    <source>
        <strain evidence="1">Duluth1</strain>
        <tissue evidence="1">Whole animal</tissue>
    </source>
</reference>
<sequence>MTTKPATIIAVKDLGQHFNDRLMTLTAGSDEIILVFDTYKSDYLKQKTREKRRQGTDPVQYQIADDTSIKHIPMGRFLSHEKTKADLTVYLA</sequence>
<evidence type="ECO:0000313" key="1">
    <source>
        <dbReference type="EMBL" id="KAH3891911.1"/>
    </source>
</evidence>
<accession>A0A9D4NCN0</accession>
<dbReference type="EMBL" id="JAIWYP010000001">
    <property type="protein sequence ID" value="KAH3891911.1"/>
    <property type="molecule type" value="Genomic_DNA"/>
</dbReference>
<evidence type="ECO:0000313" key="2">
    <source>
        <dbReference type="Proteomes" id="UP000828390"/>
    </source>
</evidence>
<keyword evidence="2" id="KW-1185">Reference proteome</keyword>
<name>A0A9D4NCN0_DREPO</name>